<evidence type="ECO:0000313" key="2">
    <source>
        <dbReference type="Proteomes" id="UP000521868"/>
    </source>
</evidence>
<proteinExistence type="predicted"/>
<dbReference type="InterPro" id="IPR011013">
    <property type="entry name" value="Gal_mutarotase_sf_dom"/>
</dbReference>
<dbReference type="GO" id="GO:0030246">
    <property type="term" value="F:carbohydrate binding"/>
    <property type="evidence" value="ECO:0007669"/>
    <property type="project" value="InterPro"/>
</dbReference>
<dbReference type="RefSeq" id="WP_168109188.1">
    <property type="nucleotide sequence ID" value="NZ_VTOX01000008.1"/>
</dbReference>
<dbReference type="Pfam" id="PF01263">
    <property type="entry name" value="Aldose_epim"/>
    <property type="match status" value="1"/>
</dbReference>
<dbReference type="Gene3D" id="2.70.98.10">
    <property type="match status" value="1"/>
</dbReference>
<dbReference type="GO" id="GO:0016853">
    <property type="term" value="F:isomerase activity"/>
    <property type="evidence" value="ECO:0007669"/>
    <property type="project" value="InterPro"/>
</dbReference>
<protein>
    <submittedName>
        <fullName evidence="1">Aldose 1-epimerase</fullName>
    </submittedName>
</protein>
<reference evidence="1 2" key="1">
    <citation type="journal article" date="2020" name="Nature">
        <title>Bacterial chemolithoautotrophy via manganese oxidation.</title>
        <authorList>
            <person name="Yu H."/>
            <person name="Leadbetter J.R."/>
        </authorList>
    </citation>
    <scope>NUCLEOTIDE SEQUENCE [LARGE SCALE GENOMIC DNA]</scope>
    <source>
        <strain evidence="1 2">RBP-1</strain>
    </source>
</reference>
<accession>A0A7X6I844</accession>
<dbReference type="GO" id="GO:0005975">
    <property type="term" value="P:carbohydrate metabolic process"/>
    <property type="evidence" value="ECO:0007669"/>
    <property type="project" value="InterPro"/>
</dbReference>
<dbReference type="Proteomes" id="UP000521868">
    <property type="component" value="Unassembled WGS sequence"/>
</dbReference>
<dbReference type="InterPro" id="IPR014718">
    <property type="entry name" value="GH-type_carb-bd"/>
</dbReference>
<name>A0A7X6I844_9BURK</name>
<keyword evidence="2" id="KW-1185">Reference proteome</keyword>
<evidence type="ECO:0000313" key="1">
    <source>
        <dbReference type="EMBL" id="NKE68063.1"/>
    </source>
</evidence>
<gene>
    <name evidence="1" type="ORF">RAMLITH_19755</name>
</gene>
<dbReference type="EMBL" id="VTOX01000008">
    <property type="protein sequence ID" value="NKE68063.1"/>
    <property type="molecule type" value="Genomic_DNA"/>
</dbReference>
<sequence>MADSPRLLRLQAGTLRLDVAPDAGGSIARFEGTWDRGGRQGRVDWLRPASEQGLARRNPLAMASFPLVPFCNRIRDGRASFEGRDIRMPPNHPGDPSSPHPLHGIGWLRPWTVTLAGGHHASLRLEEPASAAWPWRFAAEQHLELTDQALRVTMTVTNHDTAAMPVGIGHHPYFPHPPGTRLTSPAAAMWMGDSQVMPTTLEANDVVARLREGVVLADLDLDNNFVGWEHRTLVEWPLDQHGPRRSLVMEAHPPLDYFVLYCPRGYDHFCAEPVSQCTDWLNLLPHYGRGPLGGARLAPGETLEARFTLAPRWE</sequence>
<dbReference type="AlphaFoldDB" id="A0A7X6I844"/>
<dbReference type="InterPro" id="IPR008183">
    <property type="entry name" value="Aldose_1/G6P_1-epimerase"/>
</dbReference>
<dbReference type="SUPFAM" id="SSF74650">
    <property type="entry name" value="Galactose mutarotase-like"/>
    <property type="match status" value="1"/>
</dbReference>
<organism evidence="1 2">
    <name type="scientific">Ramlibacter lithotrophicus</name>
    <dbReference type="NCBI Taxonomy" id="2606681"/>
    <lineage>
        <taxon>Bacteria</taxon>
        <taxon>Pseudomonadati</taxon>
        <taxon>Pseudomonadota</taxon>
        <taxon>Betaproteobacteria</taxon>
        <taxon>Burkholderiales</taxon>
        <taxon>Comamonadaceae</taxon>
        <taxon>Ramlibacter</taxon>
    </lineage>
</organism>
<comment type="caution">
    <text evidence="1">The sequence shown here is derived from an EMBL/GenBank/DDBJ whole genome shotgun (WGS) entry which is preliminary data.</text>
</comment>
<dbReference type="CDD" id="cd09021">
    <property type="entry name" value="Aldose_epim_Ec_YphB"/>
    <property type="match status" value="1"/>
</dbReference>